<keyword evidence="1" id="KW-1133">Transmembrane helix</keyword>
<organism evidence="2 3">
    <name type="scientific">Pirellulimonas nuda</name>
    <dbReference type="NCBI Taxonomy" id="2528009"/>
    <lineage>
        <taxon>Bacteria</taxon>
        <taxon>Pseudomonadati</taxon>
        <taxon>Planctomycetota</taxon>
        <taxon>Planctomycetia</taxon>
        <taxon>Pirellulales</taxon>
        <taxon>Lacipirellulaceae</taxon>
        <taxon>Pirellulimonas</taxon>
    </lineage>
</organism>
<evidence type="ECO:0008006" key="4">
    <source>
        <dbReference type="Google" id="ProtNLM"/>
    </source>
</evidence>
<dbReference type="OrthoDB" id="428263at2"/>
<protein>
    <recommendedName>
        <fullName evidence="4">DUF1772 domain-containing protein</fullName>
    </recommendedName>
</protein>
<gene>
    <name evidence="2" type="ORF">Pla175_25240</name>
</gene>
<keyword evidence="3" id="KW-1185">Reference proteome</keyword>
<dbReference type="AlphaFoldDB" id="A0A518DCC9"/>
<name>A0A518DCC9_9BACT</name>
<sequence length="167" mass="18480">MTAYAWLAMIVTFLSALKAGFLFAFAIVVMPGISKLDDHEFLRCFQTIDRVIQRGQPMFMTMWLGSSLTLVAAAVLALTSQSRIDQVVMVSCAAGSVLLVQLPTTTINIPLINQVQALDIQSLGDAQASEERFAFESRWNRWNTIRTVVTCLILAALLLLMLRIEIG</sequence>
<dbReference type="KEGG" id="pnd:Pla175_25240"/>
<keyword evidence="1" id="KW-0812">Transmembrane</keyword>
<evidence type="ECO:0000256" key="1">
    <source>
        <dbReference type="SAM" id="Phobius"/>
    </source>
</evidence>
<dbReference type="EMBL" id="CP036291">
    <property type="protein sequence ID" value="QDU89137.1"/>
    <property type="molecule type" value="Genomic_DNA"/>
</dbReference>
<evidence type="ECO:0000313" key="3">
    <source>
        <dbReference type="Proteomes" id="UP000317429"/>
    </source>
</evidence>
<dbReference type="InterPro" id="IPR013901">
    <property type="entry name" value="Anthrone_oxy"/>
</dbReference>
<reference evidence="2 3" key="1">
    <citation type="submission" date="2019-02" db="EMBL/GenBank/DDBJ databases">
        <title>Deep-cultivation of Planctomycetes and their phenomic and genomic characterization uncovers novel biology.</title>
        <authorList>
            <person name="Wiegand S."/>
            <person name="Jogler M."/>
            <person name="Boedeker C."/>
            <person name="Pinto D."/>
            <person name="Vollmers J."/>
            <person name="Rivas-Marin E."/>
            <person name="Kohn T."/>
            <person name="Peeters S.H."/>
            <person name="Heuer A."/>
            <person name="Rast P."/>
            <person name="Oberbeckmann S."/>
            <person name="Bunk B."/>
            <person name="Jeske O."/>
            <person name="Meyerdierks A."/>
            <person name="Storesund J.E."/>
            <person name="Kallscheuer N."/>
            <person name="Luecker S."/>
            <person name="Lage O.M."/>
            <person name="Pohl T."/>
            <person name="Merkel B.J."/>
            <person name="Hornburger P."/>
            <person name="Mueller R.-W."/>
            <person name="Bruemmer F."/>
            <person name="Labrenz M."/>
            <person name="Spormann A.M."/>
            <person name="Op den Camp H."/>
            <person name="Overmann J."/>
            <person name="Amann R."/>
            <person name="Jetten M.S.M."/>
            <person name="Mascher T."/>
            <person name="Medema M.H."/>
            <person name="Devos D.P."/>
            <person name="Kaster A.-K."/>
            <person name="Ovreas L."/>
            <person name="Rohde M."/>
            <person name="Galperin M.Y."/>
            <person name="Jogler C."/>
        </authorList>
    </citation>
    <scope>NUCLEOTIDE SEQUENCE [LARGE SCALE GENOMIC DNA]</scope>
    <source>
        <strain evidence="2 3">Pla175</strain>
    </source>
</reference>
<dbReference type="Pfam" id="PF08592">
    <property type="entry name" value="Anthrone_oxy"/>
    <property type="match status" value="1"/>
</dbReference>
<accession>A0A518DCC9</accession>
<proteinExistence type="predicted"/>
<dbReference type="RefSeq" id="WP_145285050.1">
    <property type="nucleotide sequence ID" value="NZ_CP036291.1"/>
</dbReference>
<feature type="transmembrane region" description="Helical" evidence="1">
    <location>
        <begin position="59"/>
        <end position="79"/>
    </location>
</feature>
<keyword evidence="1" id="KW-0472">Membrane</keyword>
<feature type="transmembrane region" description="Helical" evidence="1">
    <location>
        <begin position="6"/>
        <end position="33"/>
    </location>
</feature>
<dbReference type="Proteomes" id="UP000317429">
    <property type="component" value="Chromosome"/>
</dbReference>
<evidence type="ECO:0000313" key="2">
    <source>
        <dbReference type="EMBL" id="QDU89137.1"/>
    </source>
</evidence>
<feature type="transmembrane region" description="Helical" evidence="1">
    <location>
        <begin position="144"/>
        <end position="162"/>
    </location>
</feature>